<evidence type="ECO:0000256" key="9">
    <source>
        <dbReference type="ARBA" id="ARBA00022755"/>
    </source>
</evidence>
<dbReference type="GO" id="GO:0046084">
    <property type="term" value="P:adenine biosynthetic process"/>
    <property type="evidence" value="ECO:0007669"/>
    <property type="project" value="TreeGrafter"/>
</dbReference>
<accession>A0A7V8VB89</accession>
<dbReference type="CDD" id="cd02196">
    <property type="entry name" value="PurM"/>
    <property type="match status" value="1"/>
</dbReference>
<evidence type="ECO:0000256" key="5">
    <source>
        <dbReference type="ARBA" id="ARBA00020367"/>
    </source>
</evidence>
<dbReference type="Gene3D" id="3.90.650.10">
    <property type="entry name" value="PurM-like C-terminal domain"/>
    <property type="match status" value="1"/>
</dbReference>
<evidence type="ECO:0000256" key="12">
    <source>
        <dbReference type="ARBA" id="ARBA00032931"/>
    </source>
</evidence>
<dbReference type="InterPro" id="IPR004733">
    <property type="entry name" value="PurM_cligase"/>
</dbReference>
<evidence type="ECO:0000259" key="17">
    <source>
        <dbReference type="Pfam" id="PF00586"/>
    </source>
</evidence>
<evidence type="ECO:0000259" key="18">
    <source>
        <dbReference type="Pfam" id="PF02769"/>
    </source>
</evidence>
<dbReference type="InterPro" id="IPR010918">
    <property type="entry name" value="PurM-like_C_dom"/>
</dbReference>
<feature type="transmembrane region" description="Helical" evidence="16">
    <location>
        <begin position="317"/>
        <end position="336"/>
    </location>
</feature>
<feature type="domain" description="PurM-like N-terminal" evidence="17">
    <location>
        <begin position="76"/>
        <end position="180"/>
    </location>
</feature>
<dbReference type="GO" id="GO:0005829">
    <property type="term" value="C:cytosol"/>
    <property type="evidence" value="ECO:0007669"/>
    <property type="project" value="TreeGrafter"/>
</dbReference>
<dbReference type="EMBL" id="JACEFB010000001">
    <property type="protein sequence ID" value="MBA2224867.1"/>
    <property type="molecule type" value="Genomic_DNA"/>
</dbReference>
<dbReference type="PANTHER" id="PTHR10520:SF12">
    <property type="entry name" value="TRIFUNCTIONAL PURINE BIOSYNTHETIC PROTEIN ADENOSINE-3"/>
    <property type="match status" value="1"/>
</dbReference>
<evidence type="ECO:0000256" key="8">
    <source>
        <dbReference type="ARBA" id="ARBA00022741"/>
    </source>
</evidence>
<organism evidence="19 20">
    <name type="scientific">Thermogemmata fonticola</name>
    <dbReference type="NCBI Taxonomy" id="2755323"/>
    <lineage>
        <taxon>Bacteria</taxon>
        <taxon>Pseudomonadati</taxon>
        <taxon>Planctomycetota</taxon>
        <taxon>Planctomycetia</taxon>
        <taxon>Gemmatales</taxon>
        <taxon>Gemmataceae</taxon>
        <taxon>Thermogemmata</taxon>
    </lineage>
</organism>
<evidence type="ECO:0000256" key="1">
    <source>
        <dbReference type="ARBA" id="ARBA00004496"/>
    </source>
</evidence>
<dbReference type="GO" id="GO:0005524">
    <property type="term" value="F:ATP binding"/>
    <property type="evidence" value="ECO:0007669"/>
    <property type="project" value="UniProtKB-KW"/>
</dbReference>
<evidence type="ECO:0000313" key="20">
    <source>
        <dbReference type="Proteomes" id="UP000542342"/>
    </source>
</evidence>
<comment type="catalytic activity">
    <reaction evidence="14 15">
        <text>2-formamido-N(1)-(5-O-phospho-beta-D-ribosyl)acetamidine + ATP = 5-amino-1-(5-phospho-beta-D-ribosyl)imidazole + ADP + phosphate + H(+)</text>
        <dbReference type="Rhea" id="RHEA:23032"/>
        <dbReference type="ChEBI" id="CHEBI:15378"/>
        <dbReference type="ChEBI" id="CHEBI:30616"/>
        <dbReference type="ChEBI" id="CHEBI:43474"/>
        <dbReference type="ChEBI" id="CHEBI:137981"/>
        <dbReference type="ChEBI" id="CHEBI:147287"/>
        <dbReference type="ChEBI" id="CHEBI:456216"/>
        <dbReference type="EC" id="6.3.3.1"/>
    </reaction>
</comment>
<sequence>MAESWDYRKAGLDLDKYEETLANIAPLLQRTQDPLRVLPPPFPPRRGGKGSSGFAALFDLDPHAWLFRRRYKHPVLIACTDGVGSKLKLASMCQRFDTVGIDLVAMSVNDLICTGGEPLMFLDYLALPRDDPQWTASLIRGISEGCREAECSLVGGETAILPDIYQPDDFDMAGFAVGVVERDRIINGRYICPGDTVIGLASSGPHSNGYTLIRKIVFEAARLSVEDEVPECQSRVGELLLTPTRIYVRPVRQLVAHYPVKKRVLRGFAHITGGGIVDNLARILPPNCRAVIQRDSWPIPPVFPWLQRLGNVSDAEMFRVFNMGIGFIVVCAPAFAQSIITQLKKMDIQAWNIGMIQEGNTAVDIL</sequence>
<keyword evidence="7 15" id="KW-0436">Ligase</keyword>
<dbReference type="HAMAP" id="MF_00741">
    <property type="entry name" value="AIRS"/>
    <property type="match status" value="1"/>
</dbReference>
<dbReference type="GO" id="GO:0006189">
    <property type="term" value="P:'de novo' IMP biosynthetic process"/>
    <property type="evidence" value="ECO:0007669"/>
    <property type="project" value="UniProtKB-UniRule"/>
</dbReference>
<dbReference type="SUPFAM" id="SSF56042">
    <property type="entry name" value="PurM C-terminal domain-like"/>
    <property type="match status" value="1"/>
</dbReference>
<keyword evidence="10 15" id="KW-0067">ATP-binding</keyword>
<feature type="domain" description="PurM-like C-terminal" evidence="18">
    <location>
        <begin position="193"/>
        <end position="360"/>
    </location>
</feature>
<keyword evidence="16" id="KW-1133">Transmembrane helix</keyword>
<dbReference type="GO" id="GO:0004641">
    <property type="term" value="F:phosphoribosylformylglycinamidine cyclo-ligase activity"/>
    <property type="evidence" value="ECO:0007669"/>
    <property type="project" value="UniProtKB-UniRule"/>
</dbReference>
<evidence type="ECO:0000256" key="4">
    <source>
        <dbReference type="ARBA" id="ARBA00013047"/>
    </source>
</evidence>
<evidence type="ECO:0000256" key="16">
    <source>
        <dbReference type="SAM" id="Phobius"/>
    </source>
</evidence>
<dbReference type="Proteomes" id="UP000542342">
    <property type="component" value="Unassembled WGS sequence"/>
</dbReference>
<dbReference type="PANTHER" id="PTHR10520">
    <property type="entry name" value="TRIFUNCTIONAL PURINE BIOSYNTHETIC PROTEIN ADENOSINE-3-RELATED"/>
    <property type="match status" value="1"/>
</dbReference>
<dbReference type="GO" id="GO:0004637">
    <property type="term" value="F:phosphoribosylamine-glycine ligase activity"/>
    <property type="evidence" value="ECO:0007669"/>
    <property type="project" value="TreeGrafter"/>
</dbReference>
<keyword evidence="9 15" id="KW-0658">Purine biosynthesis</keyword>
<evidence type="ECO:0000313" key="19">
    <source>
        <dbReference type="EMBL" id="MBA2224867.1"/>
    </source>
</evidence>
<gene>
    <name evidence="15" type="primary">purM</name>
    <name evidence="19" type="ORF">H0921_01675</name>
</gene>
<keyword evidence="16" id="KW-0812">Transmembrane</keyword>
<comment type="similarity">
    <text evidence="3 15">Belongs to the AIR synthase family.</text>
</comment>
<evidence type="ECO:0000256" key="2">
    <source>
        <dbReference type="ARBA" id="ARBA00004686"/>
    </source>
</evidence>
<name>A0A7V8VB89_9BACT</name>
<comment type="subcellular location">
    <subcellularLocation>
        <location evidence="1 15">Cytoplasm</location>
    </subcellularLocation>
</comment>
<proteinExistence type="inferred from homology"/>
<evidence type="ECO:0000256" key="14">
    <source>
        <dbReference type="ARBA" id="ARBA00049057"/>
    </source>
</evidence>
<dbReference type="UniPathway" id="UPA00074">
    <property type="reaction ID" value="UER00129"/>
</dbReference>
<dbReference type="AlphaFoldDB" id="A0A7V8VB89"/>
<dbReference type="InterPro" id="IPR016188">
    <property type="entry name" value="PurM-like_N"/>
</dbReference>
<dbReference type="NCBIfam" id="TIGR00878">
    <property type="entry name" value="purM"/>
    <property type="match status" value="1"/>
</dbReference>
<evidence type="ECO:0000256" key="3">
    <source>
        <dbReference type="ARBA" id="ARBA00010280"/>
    </source>
</evidence>
<evidence type="ECO:0000256" key="13">
    <source>
        <dbReference type="ARBA" id="ARBA00033093"/>
    </source>
</evidence>
<dbReference type="RefSeq" id="WP_194536279.1">
    <property type="nucleotide sequence ID" value="NZ_JACEFB010000001.1"/>
</dbReference>
<keyword evidence="20" id="KW-1185">Reference proteome</keyword>
<keyword evidence="16" id="KW-0472">Membrane</keyword>
<keyword evidence="8 15" id="KW-0547">Nucleotide-binding</keyword>
<dbReference type="InterPro" id="IPR036676">
    <property type="entry name" value="PurM-like_C_sf"/>
</dbReference>
<evidence type="ECO:0000256" key="6">
    <source>
        <dbReference type="ARBA" id="ARBA00022490"/>
    </source>
</evidence>
<comment type="pathway">
    <text evidence="2 15">Purine metabolism; IMP biosynthesis via de novo pathway; 5-amino-1-(5-phospho-D-ribosyl)imidazole from N(2)-formyl-N(1)-(5-phospho-D-ribosyl)glycinamide: step 2/2.</text>
</comment>
<protein>
    <recommendedName>
        <fullName evidence="5 15">Phosphoribosylformylglycinamidine cyclo-ligase</fullName>
        <ecNumber evidence="4 15">6.3.3.1</ecNumber>
    </recommendedName>
    <alternativeName>
        <fullName evidence="12 15">AIR synthase</fullName>
    </alternativeName>
    <alternativeName>
        <fullName evidence="13 15">AIRS</fullName>
    </alternativeName>
    <alternativeName>
        <fullName evidence="11 15">Phosphoribosyl-aminoimidazole synthetase</fullName>
    </alternativeName>
</protein>
<dbReference type="FunFam" id="3.90.650.10:FF:000011">
    <property type="entry name" value="Phosphoribosylformylglycinamidine cyclo-ligase"/>
    <property type="match status" value="1"/>
</dbReference>
<evidence type="ECO:0000256" key="15">
    <source>
        <dbReference type="HAMAP-Rule" id="MF_00741"/>
    </source>
</evidence>
<evidence type="ECO:0000256" key="11">
    <source>
        <dbReference type="ARBA" id="ARBA00031908"/>
    </source>
</evidence>
<dbReference type="Pfam" id="PF00586">
    <property type="entry name" value="AIRS"/>
    <property type="match status" value="1"/>
</dbReference>
<dbReference type="Pfam" id="PF02769">
    <property type="entry name" value="AIRS_C"/>
    <property type="match status" value="1"/>
</dbReference>
<evidence type="ECO:0000256" key="7">
    <source>
        <dbReference type="ARBA" id="ARBA00022598"/>
    </source>
</evidence>
<evidence type="ECO:0000256" key="10">
    <source>
        <dbReference type="ARBA" id="ARBA00022840"/>
    </source>
</evidence>
<dbReference type="Gene3D" id="3.30.1330.10">
    <property type="entry name" value="PurM-like, N-terminal domain"/>
    <property type="match status" value="1"/>
</dbReference>
<comment type="caution">
    <text evidence="19">The sequence shown here is derived from an EMBL/GenBank/DDBJ whole genome shotgun (WGS) entry which is preliminary data.</text>
</comment>
<dbReference type="SUPFAM" id="SSF55326">
    <property type="entry name" value="PurM N-terminal domain-like"/>
    <property type="match status" value="1"/>
</dbReference>
<reference evidence="19 20" key="1">
    <citation type="submission" date="2020-07" db="EMBL/GenBank/DDBJ databases">
        <title>Thermogemmata thermophila gen. nov., sp. nov., a novel moderate thermophilic planctomycete from a Kamchatka hot spring.</title>
        <authorList>
            <person name="Elcheninov A.G."/>
            <person name="Podosokorskaya O.A."/>
            <person name="Kovaleva O.L."/>
            <person name="Novikov A."/>
            <person name="Bonch-Osmolovskaya E.A."/>
            <person name="Toshchakov S.V."/>
            <person name="Kublanov I.V."/>
        </authorList>
    </citation>
    <scope>NUCLEOTIDE SEQUENCE [LARGE SCALE GENOMIC DNA]</scope>
    <source>
        <strain evidence="19 20">2918</strain>
    </source>
</reference>
<dbReference type="InterPro" id="IPR036921">
    <property type="entry name" value="PurM-like_N_sf"/>
</dbReference>
<dbReference type="EC" id="6.3.3.1" evidence="4 15"/>
<keyword evidence="6 15" id="KW-0963">Cytoplasm</keyword>